<dbReference type="GO" id="GO:0008270">
    <property type="term" value="F:zinc ion binding"/>
    <property type="evidence" value="ECO:0007669"/>
    <property type="project" value="UniProtKB-KW"/>
</dbReference>
<dbReference type="InParanoid" id="A0A1Y2FRU5"/>
<dbReference type="Pfam" id="PF01753">
    <property type="entry name" value="zf-MYND"/>
    <property type="match status" value="1"/>
</dbReference>
<evidence type="ECO:0000259" key="5">
    <source>
        <dbReference type="PROSITE" id="PS50865"/>
    </source>
</evidence>
<protein>
    <recommendedName>
        <fullName evidence="5">MYND-type domain-containing protein</fullName>
    </recommendedName>
</protein>
<keyword evidence="7" id="KW-1185">Reference proteome</keyword>
<comment type="caution">
    <text evidence="6">The sequence shown here is derived from an EMBL/GenBank/DDBJ whole genome shotgun (WGS) entry which is preliminary data.</text>
</comment>
<keyword evidence="2 4" id="KW-0863">Zinc-finger</keyword>
<organism evidence="6 7">
    <name type="scientific">Leucosporidium creatinivorum</name>
    <dbReference type="NCBI Taxonomy" id="106004"/>
    <lineage>
        <taxon>Eukaryota</taxon>
        <taxon>Fungi</taxon>
        <taxon>Dikarya</taxon>
        <taxon>Basidiomycota</taxon>
        <taxon>Pucciniomycotina</taxon>
        <taxon>Microbotryomycetes</taxon>
        <taxon>Leucosporidiales</taxon>
        <taxon>Leucosporidium</taxon>
    </lineage>
</organism>
<evidence type="ECO:0000256" key="1">
    <source>
        <dbReference type="ARBA" id="ARBA00022723"/>
    </source>
</evidence>
<proteinExistence type="predicted"/>
<gene>
    <name evidence="6" type="ORF">BCR35DRAFT_330588</name>
</gene>
<dbReference type="EMBL" id="MCGR01000014">
    <property type="protein sequence ID" value="ORY86708.1"/>
    <property type="molecule type" value="Genomic_DNA"/>
</dbReference>
<dbReference type="Proteomes" id="UP000193467">
    <property type="component" value="Unassembled WGS sequence"/>
</dbReference>
<dbReference type="PROSITE" id="PS50865">
    <property type="entry name" value="ZF_MYND_2"/>
    <property type="match status" value="1"/>
</dbReference>
<evidence type="ECO:0000256" key="2">
    <source>
        <dbReference type="ARBA" id="ARBA00022771"/>
    </source>
</evidence>
<keyword evidence="1" id="KW-0479">Metal-binding</keyword>
<evidence type="ECO:0000256" key="3">
    <source>
        <dbReference type="ARBA" id="ARBA00022833"/>
    </source>
</evidence>
<evidence type="ECO:0000313" key="7">
    <source>
        <dbReference type="Proteomes" id="UP000193467"/>
    </source>
</evidence>
<accession>A0A1Y2FRU5</accession>
<dbReference type="InterPro" id="IPR002893">
    <property type="entry name" value="Znf_MYND"/>
</dbReference>
<name>A0A1Y2FRU5_9BASI</name>
<reference evidence="6 7" key="1">
    <citation type="submission" date="2016-07" db="EMBL/GenBank/DDBJ databases">
        <title>Pervasive Adenine N6-methylation of Active Genes in Fungi.</title>
        <authorList>
            <consortium name="DOE Joint Genome Institute"/>
            <person name="Mondo S.J."/>
            <person name="Dannebaum R.O."/>
            <person name="Kuo R.C."/>
            <person name="Labutti K."/>
            <person name="Haridas S."/>
            <person name="Kuo A."/>
            <person name="Salamov A."/>
            <person name="Ahrendt S.R."/>
            <person name="Lipzen A."/>
            <person name="Sullivan W."/>
            <person name="Andreopoulos W.B."/>
            <person name="Clum A."/>
            <person name="Lindquist E."/>
            <person name="Daum C."/>
            <person name="Ramamoorthy G.K."/>
            <person name="Gryganskyi A."/>
            <person name="Culley D."/>
            <person name="Magnuson J.K."/>
            <person name="James T.Y."/>
            <person name="O'Malley M.A."/>
            <person name="Stajich J.E."/>
            <person name="Spatafora J.W."/>
            <person name="Visel A."/>
            <person name="Grigoriev I.V."/>
        </authorList>
    </citation>
    <scope>NUCLEOTIDE SEQUENCE [LARGE SCALE GENOMIC DNA]</scope>
    <source>
        <strain evidence="6 7">62-1032</strain>
    </source>
</reference>
<dbReference type="Gene3D" id="6.10.140.2220">
    <property type="match status" value="1"/>
</dbReference>
<keyword evidence="3" id="KW-0862">Zinc</keyword>
<evidence type="ECO:0000256" key="4">
    <source>
        <dbReference type="PROSITE-ProRule" id="PRU00134"/>
    </source>
</evidence>
<dbReference type="SUPFAM" id="SSF144232">
    <property type="entry name" value="HIT/MYND zinc finger-like"/>
    <property type="match status" value="1"/>
</dbReference>
<dbReference type="OrthoDB" id="437457at2759"/>
<evidence type="ECO:0000313" key="6">
    <source>
        <dbReference type="EMBL" id="ORY86708.1"/>
    </source>
</evidence>
<sequence>MTIEVTQKLLKSPHPLIRPEGAVVVNSPFAPLQFIPVKLCCYAYLEPSTQSEGIIASITTESTLLIAHCAATGRISVSNAVAKGTDWSRYAQQLSWLTKDKNEEVELLLLAVTLELRHAETIDLELESTLRSVAETVGVRLTTKSIDLPPRAFSVRINKKNASTSIHTYSRGEMWNSLARFNEFNTYPVWFFVSYLAFFQWTINANFGGNIPLWMIYDGSNKDLLKLATTSNSTRPRPTTEDKAAKMRHGVAMERSEFVKERLPHMIGSVAAWGSWCAVCIRQDGPLQRCGGCGWETYCGKEHQNADWEYHKSWCKKNRKSTSS</sequence>
<feature type="domain" description="MYND-type" evidence="5">
    <location>
        <begin position="277"/>
        <end position="315"/>
    </location>
</feature>
<dbReference type="AlphaFoldDB" id="A0A1Y2FRU5"/>
<dbReference type="PROSITE" id="PS01360">
    <property type="entry name" value="ZF_MYND_1"/>
    <property type="match status" value="1"/>
</dbReference>